<keyword evidence="1" id="KW-1133">Transmembrane helix</keyword>
<protein>
    <submittedName>
        <fullName evidence="2">Glycosyl transferase</fullName>
    </submittedName>
</protein>
<feature type="transmembrane region" description="Helical" evidence="1">
    <location>
        <begin position="172"/>
        <end position="190"/>
    </location>
</feature>
<dbReference type="EMBL" id="MWQN01000002">
    <property type="protein sequence ID" value="OPC78708.1"/>
    <property type="molecule type" value="Genomic_DNA"/>
</dbReference>
<dbReference type="Proteomes" id="UP000190037">
    <property type="component" value="Unassembled WGS sequence"/>
</dbReference>
<feature type="transmembrane region" description="Helical" evidence="1">
    <location>
        <begin position="197"/>
        <end position="213"/>
    </location>
</feature>
<evidence type="ECO:0000313" key="3">
    <source>
        <dbReference type="Proteomes" id="UP000190037"/>
    </source>
</evidence>
<keyword evidence="2" id="KW-0808">Transferase</keyword>
<feature type="transmembrane region" description="Helical" evidence="1">
    <location>
        <begin position="422"/>
        <end position="440"/>
    </location>
</feature>
<keyword evidence="1" id="KW-0472">Membrane</keyword>
<keyword evidence="3" id="KW-1185">Reference proteome</keyword>
<keyword evidence="1" id="KW-0812">Transmembrane</keyword>
<dbReference type="GO" id="GO:0016740">
    <property type="term" value="F:transferase activity"/>
    <property type="evidence" value="ECO:0007669"/>
    <property type="project" value="UniProtKB-KW"/>
</dbReference>
<gene>
    <name evidence="2" type="ORF">B4N89_31580</name>
</gene>
<organism evidence="2 3">
    <name type="scientific">Embleya scabrispora</name>
    <dbReference type="NCBI Taxonomy" id="159449"/>
    <lineage>
        <taxon>Bacteria</taxon>
        <taxon>Bacillati</taxon>
        <taxon>Actinomycetota</taxon>
        <taxon>Actinomycetes</taxon>
        <taxon>Kitasatosporales</taxon>
        <taxon>Streptomycetaceae</taxon>
        <taxon>Embleya</taxon>
    </lineage>
</organism>
<evidence type="ECO:0000256" key="1">
    <source>
        <dbReference type="SAM" id="Phobius"/>
    </source>
</evidence>
<feature type="transmembrane region" description="Helical" evidence="1">
    <location>
        <begin position="26"/>
        <end position="43"/>
    </location>
</feature>
<name>A0A1T3NPL9_9ACTN</name>
<evidence type="ECO:0000313" key="2">
    <source>
        <dbReference type="EMBL" id="OPC78708.1"/>
    </source>
</evidence>
<sequence>MAAVETRLRISARLARGGRIPGVRAGDRWVAMGFLVLAIWLYHDLWADLDHAYLASAGQDQNMWEWFFDATADAVRDLRNPLISDLQNHPLGVNMMANTAMLGLGVPLTPVTLLFGPTSTWALVLTGGMAASAFAWYRLFIRRLVRHRAAAVIAGGFCGFAPPIVAHGNAHPNFVVLFVIPPIIGVLIRLWRDERPVRNGIVLGLLIAFQIFIGEEPLVFAATGLVVFGFVYALARPEAARAAARPLGTGLLIAAAVSFALVAYPLWVQFFGPQHYSSLEHESGNDLAAFTAYASDSLAGDRSGAAALSEGPTEENAFFGWPLVILTGFLVVWLRREAVARAATITALVAALLSLGLRIVVDHENTGIPGPWQLVNKLPLFESILESRYAMVCVPAIAVLLAMATDRVLTSVRDRPVAERELPVRLIWAGVLTMALLPIAPTPLDVVDRRPVPAFFADGRWRPYVDHGSVVVVPLPSVVEASALHWQSVADLGFPLAEGYFVGPWGPDRVGVYGADYSPTSALLGRVASEGKVPEITDDQRREAREDLTRWRADVVVLPPHPHGAELTGTLTALLGPGRRVADVQVWDVRPLVAAARAG</sequence>
<feature type="transmembrane region" description="Helical" evidence="1">
    <location>
        <begin position="219"/>
        <end position="235"/>
    </location>
</feature>
<dbReference type="AlphaFoldDB" id="A0A1T3NPL9"/>
<comment type="caution">
    <text evidence="2">The sequence shown here is derived from an EMBL/GenBank/DDBJ whole genome shotgun (WGS) entry which is preliminary data.</text>
</comment>
<feature type="transmembrane region" description="Helical" evidence="1">
    <location>
        <begin position="118"/>
        <end position="137"/>
    </location>
</feature>
<reference evidence="2 3" key="1">
    <citation type="submission" date="2017-03" db="EMBL/GenBank/DDBJ databases">
        <title>Draft genome sequence of Streptomyces scabrisporus NF3, endophyte isolated from Amphipterygium adstringens.</title>
        <authorList>
            <person name="Vazquez M."/>
            <person name="Ceapa C.D."/>
            <person name="Rodriguez Luna D."/>
            <person name="Sanchez Esquivel S."/>
        </authorList>
    </citation>
    <scope>NUCLEOTIDE SEQUENCE [LARGE SCALE GENOMIC DNA]</scope>
    <source>
        <strain evidence="2 3">NF3</strain>
    </source>
</reference>
<feature type="transmembrane region" description="Helical" evidence="1">
    <location>
        <begin position="149"/>
        <end position="166"/>
    </location>
</feature>
<dbReference type="RefSeq" id="WP_078979906.1">
    <property type="nucleotide sequence ID" value="NZ_MWQN01000002.1"/>
</dbReference>
<dbReference type="STRING" id="159449.B4N89_31580"/>
<feature type="transmembrane region" description="Helical" evidence="1">
    <location>
        <begin position="389"/>
        <end position="410"/>
    </location>
</feature>
<proteinExistence type="predicted"/>
<feature type="transmembrane region" description="Helical" evidence="1">
    <location>
        <begin position="318"/>
        <end position="335"/>
    </location>
</feature>
<feature type="transmembrane region" description="Helical" evidence="1">
    <location>
        <begin position="342"/>
        <end position="361"/>
    </location>
</feature>
<feature type="transmembrane region" description="Helical" evidence="1">
    <location>
        <begin position="247"/>
        <end position="267"/>
    </location>
</feature>
<accession>A0A1T3NPL9</accession>